<reference evidence="11" key="1">
    <citation type="submission" date="2021-02" db="EMBL/GenBank/DDBJ databases">
        <authorList>
            <person name="Nowell W R."/>
        </authorList>
    </citation>
    <scope>NUCLEOTIDE SEQUENCE</scope>
</reference>
<dbReference type="EMBL" id="CAJNOJ010000364">
    <property type="protein sequence ID" value="CAF1418790.1"/>
    <property type="molecule type" value="Genomic_DNA"/>
</dbReference>
<keyword evidence="3 9" id="KW-0812">Transmembrane</keyword>
<dbReference type="InterPro" id="IPR017452">
    <property type="entry name" value="GPCR_Rhodpsn_7TM"/>
</dbReference>
<keyword evidence="7" id="KW-0675">Receptor</keyword>
<feature type="transmembrane region" description="Helical" evidence="9">
    <location>
        <begin position="255"/>
        <end position="276"/>
    </location>
</feature>
<dbReference type="GO" id="GO:0005886">
    <property type="term" value="C:plasma membrane"/>
    <property type="evidence" value="ECO:0007669"/>
    <property type="project" value="UniProtKB-SubCell"/>
</dbReference>
<keyword evidence="5" id="KW-0297">G-protein coupled receptor</keyword>
<keyword evidence="2" id="KW-1003">Cell membrane</keyword>
<protein>
    <recommendedName>
        <fullName evidence="10">G-protein coupled receptors family 1 profile domain-containing protein</fullName>
    </recommendedName>
</protein>
<dbReference type="PANTHER" id="PTHR24228">
    <property type="entry name" value="B2 BRADYKININ RECEPTOR/ANGIOTENSIN II RECEPTOR"/>
    <property type="match status" value="1"/>
</dbReference>
<evidence type="ECO:0000256" key="8">
    <source>
        <dbReference type="ARBA" id="ARBA00023224"/>
    </source>
</evidence>
<evidence type="ECO:0000313" key="13">
    <source>
        <dbReference type="Proteomes" id="UP000663828"/>
    </source>
</evidence>
<feature type="transmembrane region" description="Helical" evidence="9">
    <location>
        <begin position="215"/>
        <end position="235"/>
    </location>
</feature>
<evidence type="ECO:0000256" key="9">
    <source>
        <dbReference type="SAM" id="Phobius"/>
    </source>
</evidence>
<evidence type="ECO:0000256" key="3">
    <source>
        <dbReference type="ARBA" id="ARBA00022692"/>
    </source>
</evidence>
<keyword evidence="4 9" id="KW-1133">Transmembrane helix</keyword>
<dbReference type="PANTHER" id="PTHR24228:SF59">
    <property type="entry name" value="NEUROPEPTIDE RECEPTOR 15"/>
    <property type="match status" value="1"/>
</dbReference>
<evidence type="ECO:0000256" key="1">
    <source>
        <dbReference type="ARBA" id="ARBA00004651"/>
    </source>
</evidence>
<feature type="domain" description="G-protein coupled receptors family 1 profile" evidence="10">
    <location>
        <begin position="25"/>
        <end position="277"/>
    </location>
</feature>
<keyword evidence="13" id="KW-1185">Reference proteome</keyword>
<evidence type="ECO:0000256" key="4">
    <source>
        <dbReference type="ARBA" id="ARBA00022989"/>
    </source>
</evidence>
<feature type="transmembrane region" description="Helical" evidence="9">
    <location>
        <begin position="12"/>
        <end position="34"/>
    </location>
</feature>
<sequence length="308" mass="35534">MSLAYISQQTIVYSGIGFLLFGVLGNTINIYIFSSVSIYRRTPASFYFLIDSIFKNVYLLVNLTPRVIGHIYGYDFANISLLWCKFRQSILIMSAAISLTLTTLCVIDQYLVTSSNPSIRRLSRIQVSYRVVIIAVIVWFLHAIPFFVFYGISPTTKTCASMNSILANYISIFFLAILCIIPISLICFFGYLTYENIRRTIALAEQHADRQLIKMTFSQVIFAFFYSTPLGILYLYSAITSSVVKDPDRMLKEYFAYMIISTEITFYYASSFYVFLFSSSRFRRNVTQRLFGERSRNKIRPKISRSMT</sequence>
<feature type="transmembrane region" description="Helical" evidence="9">
    <location>
        <begin position="88"/>
        <end position="107"/>
    </location>
</feature>
<dbReference type="Gene3D" id="1.20.1070.10">
    <property type="entry name" value="Rhodopsin 7-helix transmembrane proteins"/>
    <property type="match status" value="1"/>
</dbReference>
<organism evidence="11 13">
    <name type="scientific">Adineta ricciae</name>
    <name type="common">Rotifer</name>
    <dbReference type="NCBI Taxonomy" id="249248"/>
    <lineage>
        <taxon>Eukaryota</taxon>
        <taxon>Metazoa</taxon>
        <taxon>Spiralia</taxon>
        <taxon>Gnathifera</taxon>
        <taxon>Rotifera</taxon>
        <taxon>Eurotatoria</taxon>
        <taxon>Bdelloidea</taxon>
        <taxon>Adinetida</taxon>
        <taxon>Adinetidae</taxon>
        <taxon>Adineta</taxon>
    </lineage>
</organism>
<comment type="subcellular location">
    <subcellularLocation>
        <location evidence="1">Cell membrane</location>
        <topology evidence="1">Multi-pass membrane protein</topology>
    </subcellularLocation>
</comment>
<evidence type="ECO:0000256" key="6">
    <source>
        <dbReference type="ARBA" id="ARBA00023136"/>
    </source>
</evidence>
<feature type="transmembrane region" description="Helical" evidence="9">
    <location>
        <begin position="46"/>
        <end position="68"/>
    </location>
</feature>
<dbReference type="SUPFAM" id="SSF81321">
    <property type="entry name" value="Family A G protein-coupled receptor-like"/>
    <property type="match status" value="1"/>
</dbReference>
<evidence type="ECO:0000256" key="2">
    <source>
        <dbReference type="ARBA" id="ARBA00022475"/>
    </source>
</evidence>
<keyword evidence="8" id="KW-0807">Transducer</keyword>
<evidence type="ECO:0000313" key="12">
    <source>
        <dbReference type="EMBL" id="CAF1418790.1"/>
    </source>
</evidence>
<feature type="transmembrane region" description="Helical" evidence="9">
    <location>
        <begin position="127"/>
        <end position="152"/>
    </location>
</feature>
<dbReference type="Proteomes" id="UP000663852">
    <property type="component" value="Unassembled WGS sequence"/>
</dbReference>
<dbReference type="GO" id="GO:0004930">
    <property type="term" value="F:G protein-coupled receptor activity"/>
    <property type="evidence" value="ECO:0007669"/>
    <property type="project" value="UniProtKB-KW"/>
</dbReference>
<name>A0A814KSJ6_ADIRI</name>
<dbReference type="AlphaFoldDB" id="A0A814KSJ6"/>
<evidence type="ECO:0000313" key="11">
    <source>
        <dbReference type="EMBL" id="CAF1053605.1"/>
    </source>
</evidence>
<dbReference type="EMBL" id="CAJNOR010000998">
    <property type="protein sequence ID" value="CAF1053605.1"/>
    <property type="molecule type" value="Genomic_DNA"/>
</dbReference>
<dbReference type="Proteomes" id="UP000663828">
    <property type="component" value="Unassembled WGS sequence"/>
</dbReference>
<evidence type="ECO:0000256" key="7">
    <source>
        <dbReference type="ARBA" id="ARBA00023170"/>
    </source>
</evidence>
<feature type="transmembrane region" description="Helical" evidence="9">
    <location>
        <begin position="172"/>
        <end position="194"/>
    </location>
</feature>
<evidence type="ECO:0000259" key="10">
    <source>
        <dbReference type="PROSITE" id="PS50262"/>
    </source>
</evidence>
<gene>
    <name evidence="12" type="ORF">EDS130_LOCUS37303</name>
    <name evidence="11" type="ORF">XAT740_LOCUS15905</name>
</gene>
<comment type="caution">
    <text evidence="11">The sequence shown here is derived from an EMBL/GenBank/DDBJ whole genome shotgun (WGS) entry which is preliminary data.</text>
</comment>
<evidence type="ECO:0000256" key="5">
    <source>
        <dbReference type="ARBA" id="ARBA00023040"/>
    </source>
</evidence>
<proteinExistence type="predicted"/>
<keyword evidence="6 9" id="KW-0472">Membrane</keyword>
<accession>A0A814KSJ6</accession>
<dbReference type="PROSITE" id="PS50262">
    <property type="entry name" value="G_PROTEIN_RECEP_F1_2"/>
    <property type="match status" value="1"/>
</dbReference>